<dbReference type="CDD" id="cd07415">
    <property type="entry name" value="MPP_PP2A_PP4_PP6"/>
    <property type="match status" value="1"/>
</dbReference>
<dbReference type="EMBL" id="JAOTOJ010000016">
    <property type="protein sequence ID" value="KAK9392325.1"/>
    <property type="molecule type" value="Genomic_DNA"/>
</dbReference>
<sequence>MRGGGRERGAGSRQPEAALKRTRKKHGVRFKLVFSLPVRPREDRELRDGGEKGGVARTGCLREPVCLVWRSPARLSRLYSRRPQPGSASRSFRSGPLCPTLLPPPLSAFLPFPFPPPPRSCSVKMAPLDLDKYVEIARLCKYLPENDLKRLCDYVCDLLLEESNVQPVSTPVTVCGDIHGQFYDLCELFRTGGQVPDTNYIFMGDFVDRGYYSLETFTYLLALKAKWPDRITLLRGNHESRQITQVYGFYDECQTKYGNANAWRYCTKVFDMLTVAALIDEQILCVHGGLSPDIKTLDQIRTIERNQEIPHKGAFCDLVWSDPEDVDTWAISPRGAGWLFGAKVTNEFVHINNLKLICRAHQLVHEGYKFMFDEKLVTVWSAPNYCYRCGNIASIMVFKDVNTREPKLFRAVPDSERVIPPRTTTPKDGGGKKSERPRPLRSPSPWPNVSSQQPRPRPPLASSPRAGGVSASARRRRRGRELLPPARLSGAAMARSSLSSRFRRLDIDQFDENRFVEEPDGAEAGSGAGAAEGNGGPGPEVEAALRQGDLLRAFHAALRNSPGNTKNPGAKEQAQEVVLKVLTAFKSSEIEQAVNSLDSSGIDLLMKYIYKGFEKPTENSSAILLQWHEKALAIGGLGSIVRVLTARKMV</sequence>
<evidence type="ECO:0000256" key="7">
    <source>
        <dbReference type="ARBA" id="ARBA00022912"/>
    </source>
</evidence>
<feature type="region of interest" description="Disordered" evidence="14">
    <location>
        <begin position="412"/>
        <end position="498"/>
    </location>
</feature>
<dbReference type="Proteomes" id="UP001474421">
    <property type="component" value="Unassembled WGS sequence"/>
</dbReference>
<comment type="subunit">
    <text evidence="12">Protein phosphatase 6 (PP6) holoenzyme is proposed to be a heterotrimeric complex formed by the catalytic subunit, a SAPS domain-containing subunit (PP6R) and an ankyrin repeat-domain containing regulatory subunit (ARS). Interacts with subunits PPP6R1, PPP6R2 and PPP6R3. Interacts with subunit ANKRD28. Interacts with IGBP1. Interacts with MAP3K7. Interacts with NFKBIE. Interacts with TRIM14 and WRNIP1; these interactions positively regulate the RIG-I signaling pathway.</text>
</comment>
<proteinExistence type="inferred from homology"/>
<evidence type="ECO:0000256" key="6">
    <source>
        <dbReference type="ARBA" id="ARBA00022801"/>
    </source>
</evidence>
<dbReference type="InterPro" id="IPR036743">
    <property type="entry name" value="ARPC5_sf"/>
</dbReference>
<comment type="similarity">
    <text evidence="3">Belongs to the ARPC5 family.</text>
</comment>
<accession>A0AAW1ARB2</accession>
<evidence type="ECO:0000256" key="8">
    <source>
        <dbReference type="ARBA" id="ARBA00023211"/>
    </source>
</evidence>
<keyword evidence="7" id="KW-0904">Protein phosphatase</keyword>
<feature type="compositionally biased region" description="Basic and acidic residues" evidence="14">
    <location>
        <begin position="429"/>
        <end position="438"/>
    </location>
</feature>
<dbReference type="PROSITE" id="PS00125">
    <property type="entry name" value="SER_THR_PHOSPHATASE"/>
    <property type="match status" value="1"/>
</dbReference>
<evidence type="ECO:0000313" key="16">
    <source>
        <dbReference type="EMBL" id="KAK9392325.1"/>
    </source>
</evidence>
<dbReference type="InterPro" id="IPR004843">
    <property type="entry name" value="Calcineurin-like_PHP"/>
</dbReference>
<comment type="similarity">
    <text evidence="10">Belongs to the PPP phosphatase family. PP-6 (PP-V) subfamily.</text>
</comment>
<evidence type="ECO:0000259" key="15">
    <source>
        <dbReference type="PROSITE" id="PS00125"/>
    </source>
</evidence>
<reference evidence="16 17" key="1">
    <citation type="journal article" date="2024" name="Proc. Natl. Acad. Sci. U.S.A.">
        <title>The genetic regulatory architecture and epigenomic basis for age-related changes in rattlesnake venom.</title>
        <authorList>
            <person name="Hogan M.P."/>
            <person name="Holding M.L."/>
            <person name="Nystrom G.S."/>
            <person name="Colston T.J."/>
            <person name="Bartlett D.A."/>
            <person name="Mason A.J."/>
            <person name="Ellsworth S.A."/>
            <person name="Rautsaw R.M."/>
            <person name="Lawrence K.C."/>
            <person name="Strickland J.L."/>
            <person name="He B."/>
            <person name="Fraser P."/>
            <person name="Margres M.J."/>
            <person name="Gilbert D.M."/>
            <person name="Gibbs H.L."/>
            <person name="Parkinson C.L."/>
            <person name="Rokyta D.R."/>
        </authorList>
    </citation>
    <scope>NUCLEOTIDE SEQUENCE [LARGE SCALE GENOMIC DNA]</scope>
    <source>
        <strain evidence="16">DRR0105</strain>
    </source>
</reference>
<dbReference type="SUPFAM" id="SSF56300">
    <property type="entry name" value="Metallo-dependent phosphatases"/>
    <property type="match status" value="1"/>
</dbReference>
<dbReference type="GO" id="GO:0046872">
    <property type="term" value="F:metal ion binding"/>
    <property type="evidence" value="ECO:0007669"/>
    <property type="project" value="UniProtKB-KW"/>
</dbReference>
<comment type="function">
    <text evidence="11">Functions as a component of the Arp2/3 complex which is involved in regulation of actin polymerization and together with an activating nucleation-promoting factor (NPF) mediates the formation of branched actin networks.</text>
</comment>
<dbReference type="Pfam" id="PF00149">
    <property type="entry name" value="Metallophos"/>
    <property type="match status" value="1"/>
</dbReference>
<comment type="caution">
    <text evidence="16">The sequence shown here is derived from an EMBL/GenBank/DDBJ whole genome shotgun (WGS) entry which is preliminary data.</text>
</comment>
<name>A0AAW1ARB2_CROAD</name>
<feature type="domain" description="Serine/threonine specific protein phosphatases" evidence="15">
    <location>
        <begin position="234"/>
        <end position="239"/>
    </location>
</feature>
<gene>
    <name evidence="16" type="ORF">NXF25_017169</name>
</gene>
<dbReference type="SMART" id="SM00156">
    <property type="entry name" value="PP2Ac"/>
    <property type="match status" value="1"/>
</dbReference>
<dbReference type="InterPro" id="IPR047129">
    <property type="entry name" value="PPA2-like"/>
</dbReference>
<feature type="compositionally biased region" description="Low complexity" evidence="14">
    <location>
        <begin position="482"/>
        <end position="498"/>
    </location>
</feature>
<dbReference type="FunFam" id="1.25.40.190:FF:000003">
    <property type="entry name" value="Actin-related protein 2/3 complex subunit 5"/>
    <property type="match status" value="1"/>
</dbReference>
<keyword evidence="17" id="KW-1185">Reference proteome</keyword>
<feature type="compositionally biased region" description="Basic and acidic residues" evidence="14">
    <location>
        <begin position="1"/>
        <end position="10"/>
    </location>
</feature>
<evidence type="ECO:0000256" key="1">
    <source>
        <dbReference type="ARBA" id="ARBA00001936"/>
    </source>
</evidence>
<evidence type="ECO:0000256" key="3">
    <source>
        <dbReference type="ARBA" id="ARBA00006084"/>
    </source>
</evidence>
<comment type="cofactor">
    <cofactor evidence="1">
        <name>Mn(2+)</name>
        <dbReference type="ChEBI" id="CHEBI:29035"/>
    </cofactor>
</comment>
<dbReference type="SUPFAM" id="SSF69103">
    <property type="entry name" value="Arp2/3 complex 16 kDa subunit ARPC5"/>
    <property type="match status" value="1"/>
</dbReference>
<keyword evidence="8" id="KW-0464">Manganese</keyword>
<evidence type="ECO:0000256" key="4">
    <source>
        <dbReference type="ARBA" id="ARBA00022490"/>
    </source>
</evidence>
<evidence type="ECO:0000256" key="5">
    <source>
        <dbReference type="ARBA" id="ARBA00022723"/>
    </source>
</evidence>
<evidence type="ECO:0000256" key="9">
    <source>
        <dbReference type="ARBA" id="ARBA00023212"/>
    </source>
</evidence>
<dbReference type="AlphaFoldDB" id="A0AAW1ARB2"/>
<evidence type="ECO:0000313" key="17">
    <source>
        <dbReference type="Proteomes" id="UP001474421"/>
    </source>
</evidence>
<dbReference type="EC" id="3.1.3.16" evidence="13"/>
<dbReference type="GO" id="GO:0004722">
    <property type="term" value="F:protein serine/threonine phosphatase activity"/>
    <property type="evidence" value="ECO:0007669"/>
    <property type="project" value="UniProtKB-EC"/>
</dbReference>
<dbReference type="Pfam" id="PF04699">
    <property type="entry name" value="P16-Arc"/>
    <property type="match status" value="1"/>
</dbReference>
<comment type="catalytic activity">
    <reaction evidence="13">
        <text>O-phospho-L-threonyl-[protein] + H2O = L-threonyl-[protein] + phosphate</text>
        <dbReference type="Rhea" id="RHEA:47004"/>
        <dbReference type="Rhea" id="RHEA-COMP:11060"/>
        <dbReference type="Rhea" id="RHEA-COMP:11605"/>
        <dbReference type="ChEBI" id="CHEBI:15377"/>
        <dbReference type="ChEBI" id="CHEBI:30013"/>
        <dbReference type="ChEBI" id="CHEBI:43474"/>
        <dbReference type="ChEBI" id="CHEBI:61977"/>
        <dbReference type="EC" id="3.1.3.16"/>
    </reaction>
</comment>
<dbReference type="GO" id="GO:0030833">
    <property type="term" value="P:regulation of actin filament polymerization"/>
    <property type="evidence" value="ECO:0007669"/>
    <property type="project" value="InterPro"/>
</dbReference>
<dbReference type="GO" id="GO:0005885">
    <property type="term" value="C:Arp2/3 protein complex"/>
    <property type="evidence" value="ECO:0007669"/>
    <property type="project" value="InterPro"/>
</dbReference>
<feature type="compositionally biased region" description="Low complexity" evidence="14">
    <location>
        <begin position="462"/>
        <end position="472"/>
    </location>
</feature>
<keyword evidence="5" id="KW-0479">Metal-binding</keyword>
<dbReference type="Gene3D" id="3.60.21.10">
    <property type="match status" value="1"/>
</dbReference>
<keyword evidence="9" id="KW-0206">Cytoskeleton</keyword>
<protein>
    <recommendedName>
        <fullName evidence="13">Serine/threonine-protein phosphatase</fullName>
        <ecNumber evidence="13">3.1.3.16</ecNumber>
    </recommendedName>
</protein>
<dbReference type="PRINTS" id="PR00114">
    <property type="entry name" value="STPHPHTASE"/>
</dbReference>
<dbReference type="InterPro" id="IPR029052">
    <property type="entry name" value="Metallo-depent_PP-like"/>
</dbReference>
<evidence type="ECO:0000256" key="10">
    <source>
        <dbReference type="ARBA" id="ARBA00038400"/>
    </source>
</evidence>
<dbReference type="InterPro" id="IPR006789">
    <property type="entry name" value="ARPC5"/>
</dbReference>
<evidence type="ECO:0000256" key="11">
    <source>
        <dbReference type="ARBA" id="ARBA00060329"/>
    </source>
</evidence>
<evidence type="ECO:0000256" key="14">
    <source>
        <dbReference type="SAM" id="MobiDB-lite"/>
    </source>
</evidence>
<feature type="compositionally biased region" description="Gly residues" evidence="14">
    <location>
        <begin position="524"/>
        <end position="538"/>
    </location>
</feature>
<dbReference type="GO" id="GO:0034314">
    <property type="term" value="P:Arp2/3 complex-mediated actin nucleation"/>
    <property type="evidence" value="ECO:0007669"/>
    <property type="project" value="InterPro"/>
</dbReference>
<dbReference type="PANTHER" id="PTHR45619">
    <property type="entry name" value="SERINE/THREONINE-PROTEIN PHOSPHATASE PP2A-RELATED"/>
    <property type="match status" value="1"/>
</dbReference>
<evidence type="ECO:0000256" key="2">
    <source>
        <dbReference type="ARBA" id="ARBA00004245"/>
    </source>
</evidence>
<dbReference type="Gene3D" id="1.25.40.190">
    <property type="entry name" value="Actin-related protein 2/3 complex subunit 5"/>
    <property type="match status" value="1"/>
</dbReference>
<organism evidence="16 17">
    <name type="scientific">Crotalus adamanteus</name>
    <name type="common">Eastern diamondback rattlesnake</name>
    <dbReference type="NCBI Taxonomy" id="8729"/>
    <lineage>
        <taxon>Eukaryota</taxon>
        <taxon>Metazoa</taxon>
        <taxon>Chordata</taxon>
        <taxon>Craniata</taxon>
        <taxon>Vertebrata</taxon>
        <taxon>Euteleostomi</taxon>
        <taxon>Lepidosauria</taxon>
        <taxon>Squamata</taxon>
        <taxon>Bifurcata</taxon>
        <taxon>Unidentata</taxon>
        <taxon>Episquamata</taxon>
        <taxon>Toxicofera</taxon>
        <taxon>Serpentes</taxon>
        <taxon>Colubroidea</taxon>
        <taxon>Viperidae</taxon>
        <taxon>Crotalinae</taxon>
        <taxon>Crotalus</taxon>
    </lineage>
</organism>
<feature type="region of interest" description="Disordered" evidence="14">
    <location>
        <begin position="1"/>
        <end position="24"/>
    </location>
</feature>
<feature type="region of interest" description="Disordered" evidence="14">
    <location>
        <begin position="517"/>
        <end position="542"/>
    </location>
</feature>
<evidence type="ECO:0000256" key="13">
    <source>
        <dbReference type="RuleBase" id="RU004273"/>
    </source>
</evidence>
<dbReference type="FunFam" id="3.60.21.10:FF:000005">
    <property type="entry name" value="Serine/threonine-protein phosphatase"/>
    <property type="match status" value="1"/>
</dbReference>
<keyword evidence="4" id="KW-0963">Cytoplasm</keyword>
<comment type="subcellular location">
    <subcellularLocation>
        <location evidence="2">Cytoplasm</location>
        <location evidence="2">Cytoskeleton</location>
    </subcellularLocation>
</comment>
<keyword evidence="6 13" id="KW-0378">Hydrolase</keyword>
<evidence type="ECO:0000256" key="12">
    <source>
        <dbReference type="ARBA" id="ARBA00065213"/>
    </source>
</evidence>
<dbReference type="InterPro" id="IPR006186">
    <property type="entry name" value="Ser/Thr-sp_prot-phosphatase"/>
</dbReference>